<gene>
    <name evidence="4" type="ORF">PCL_00282</name>
</gene>
<sequence>MSYGHGYGAPSGLHSQGSYPGLQMYPHLAERAQQTASTSAHSAEDGNQSSFDYLRTAIPGLGLGYAASGPVQAQHTENSWAATPSTSQRTAADAEPTGASAPAQLGGPADGGSEEGELSDGEVEDLYEPPEVGNDETLASWPYGGTNVGERLAAATDQPQAHIHAARERSGSYSPHLSPREIDHTSSSTSSALQGNSPARTFPSASSAPDALGPIKKQAQEAILRLWPLDVRYHNYLDAGIDSVVLQALFKDLGLELPATPAASSHSKTGGQILPVPASVRGGGGKGKEMALAPAAAAKTTDKSEERKDRIARLLAAKGSKAKAPSTKSAAAPLADNQPATMKKLSEKSKLLQKKMEALKKQREALAQTRVHQAESAVSSAAHQGTEVTMDDGAAAAAISGGPSSFTSQAPESAEMSGQPSPSSIPGLFLSTPTPALLDQAGQSGSMTPGTARMAAKESHRPFGQNRESRPFLIHVSDDEDDENDDAEMEIDSPGIVASPVPRSGIPPHSAPTKPAGFPVPTRGAPSRRSASALTPARNSGTSSGGEDLDSMNKKIEAMKRKIAEAEARKAKRSRHTSPAASQHNGSSRGDSVESSSTPVEAVTGGELTNGSRTPLSDSAMHVSPASMPAGRTARFEGAGFALPASERRSRSRVASERLPLLEARRREQLLKLKTLQAQIAAIEQEIEESKAEEERLKEDLVMTESDQEPDQSASTFTPLAGRCSTVVNIEQSVEELREADPSSGGLTVRVDAQKRSVQSPQQASTNQTDVFGAMSEESAVSSSDVQALIDEQSAAISAPVDAPQPVAQSSGIDELSGDDTGATAQEAKEDVRMGEDEHDVDMADASESPDDVPDNESDDYEPPDAGAAKAQAAVSPSQSLSAAEQAIVSSAEEIQHATPASLAVEQAVPAQPGTANEAAREVELSPPADQHSGHLTSHQAKPDAVSSSPSAARSTFVPYETPLQYFHSYRFHPGFGQTVAGGLRSLTYSNKIDARREVCPDQLAGRPCPRGERCEFQHFETMRVADDQILLQLGGTGNFDDAQKQQYITGLRELLTDFRNRKVKDFNTISQGIVEYRARFQGDKSKILPLGNVTI</sequence>
<organism evidence="4 5">
    <name type="scientific">Purpureocillium lilacinum</name>
    <name type="common">Paecilomyces lilacinus</name>
    <dbReference type="NCBI Taxonomy" id="33203"/>
    <lineage>
        <taxon>Eukaryota</taxon>
        <taxon>Fungi</taxon>
        <taxon>Dikarya</taxon>
        <taxon>Ascomycota</taxon>
        <taxon>Pezizomycotina</taxon>
        <taxon>Sordariomycetes</taxon>
        <taxon>Hypocreomycetidae</taxon>
        <taxon>Hypocreales</taxon>
        <taxon>Ophiocordycipitaceae</taxon>
        <taxon>Purpureocillium</taxon>
    </lineage>
</organism>
<keyword evidence="1" id="KW-0479">Metal-binding</keyword>
<dbReference type="EMBL" id="LCWV01000010">
    <property type="protein sequence ID" value="PWI70138.1"/>
    <property type="molecule type" value="Genomic_DNA"/>
</dbReference>
<feature type="compositionally biased region" description="Polar residues" evidence="2">
    <location>
        <begin position="402"/>
        <end position="424"/>
    </location>
</feature>
<reference evidence="4 5" key="1">
    <citation type="journal article" date="2016" name="Front. Microbiol.">
        <title>Genome and transcriptome sequences reveal the specific parasitism of the nematophagous Purpureocillium lilacinum 36-1.</title>
        <authorList>
            <person name="Xie J."/>
            <person name="Li S."/>
            <person name="Mo C."/>
            <person name="Xiao X."/>
            <person name="Peng D."/>
            <person name="Wang G."/>
            <person name="Xiao Y."/>
        </authorList>
    </citation>
    <scope>NUCLEOTIDE SEQUENCE [LARGE SCALE GENOMIC DNA]</scope>
    <source>
        <strain evidence="4 5">36-1</strain>
    </source>
</reference>
<feature type="compositionally biased region" description="Basic and acidic residues" evidence="2">
    <location>
        <begin position="551"/>
        <end position="569"/>
    </location>
</feature>
<feature type="compositionally biased region" description="Polar residues" evidence="2">
    <location>
        <begin position="74"/>
        <end position="90"/>
    </location>
</feature>
<dbReference type="InterPro" id="IPR000571">
    <property type="entry name" value="Znf_CCCH"/>
</dbReference>
<evidence type="ECO:0000313" key="4">
    <source>
        <dbReference type="EMBL" id="PWI70138.1"/>
    </source>
</evidence>
<feature type="region of interest" description="Disordered" evidence="2">
    <location>
        <begin position="318"/>
        <end position="342"/>
    </location>
</feature>
<dbReference type="PROSITE" id="PS50103">
    <property type="entry name" value="ZF_C3H1"/>
    <property type="match status" value="1"/>
</dbReference>
<feature type="compositionally biased region" description="Low complexity" evidence="2">
    <location>
        <begin position="32"/>
        <end position="41"/>
    </location>
</feature>
<keyword evidence="1" id="KW-0863">Zinc-finger</keyword>
<feature type="compositionally biased region" description="Polar residues" evidence="2">
    <location>
        <begin position="529"/>
        <end position="542"/>
    </location>
</feature>
<feature type="region of interest" description="Disordered" evidence="2">
    <location>
        <begin position="689"/>
        <end position="720"/>
    </location>
</feature>
<feature type="region of interest" description="Disordered" evidence="2">
    <location>
        <begin position="397"/>
        <end position="632"/>
    </location>
</feature>
<dbReference type="GO" id="GO:0008270">
    <property type="term" value="F:zinc ion binding"/>
    <property type="evidence" value="ECO:0007669"/>
    <property type="project" value="UniProtKB-KW"/>
</dbReference>
<feature type="compositionally biased region" description="Polar residues" evidence="2">
    <location>
        <begin position="577"/>
        <end position="586"/>
    </location>
</feature>
<feature type="region of interest" description="Disordered" evidence="2">
    <location>
        <begin position="909"/>
        <end position="951"/>
    </location>
</feature>
<feature type="region of interest" description="Disordered" evidence="2">
    <location>
        <begin position="157"/>
        <end position="212"/>
    </location>
</feature>
<name>A0A2U3E6I0_PURLI</name>
<feature type="compositionally biased region" description="Low complexity" evidence="2">
    <location>
        <begin position="587"/>
        <end position="597"/>
    </location>
</feature>
<feature type="compositionally biased region" description="Acidic residues" evidence="2">
    <location>
        <begin position="478"/>
        <end position="491"/>
    </location>
</feature>
<protein>
    <recommendedName>
        <fullName evidence="3">C3H1-type domain-containing protein</fullName>
    </recommendedName>
</protein>
<feature type="compositionally biased region" description="Basic and acidic residues" evidence="2">
    <location>
        <begin position="689"/>
        <end position="701"/>
    </location>
</feature>
<feature type="compositionally biased region" description="Acidic residues" evidence="2">
    <location>
        <begin position="112"/>
        <end position="128"/>
    </location>
</feature>
<comment type="caution">
    <text evidence="4">The sequence shown here is derived from an EMBL/GenBank/DDBJ whole genome shotgun (WGS) entry which is preliminary data.</text>
</comment>
<feature type="region of interest" description="Disordered" evidence="2">
    <location>
        <begin position="74"/>
        <end position="145"/>
    </location>
</feature>
<feature type="compositionally biased region" description="Polar residues" evidence="2">
    <location>
        <begin position="934"/>
        <end position="951"/>
    </location>
</feature>
<keyword evidence="1" id="KW-0862">Zinc</keyword>
<dbReference type="Proteomes" id="UP000245956">
    <property type="component" value="Unassembled WGS sequence"/>
</dbReference>
<evidence type="ECO:0000313" key="5">
    <source>
        <dbReference type="Proteomes" id="UP000245956"/>
    </source>
</evidence>
<feature type="compositionally biased region" description="Low complexity" evidence="2">
    <location>
        <begin position="318"/>
        <end position="335"/>
    </location>
</feature>
<proteinExistence type="predicted"/>
<feature type="compositionally biased region" description="Polar residues" evidence="2">
    <location>
        <begin position="185"/>
        <end position="207"/>
    </location>
</feature>
<feature type="compositionally biased region" description="Polar residues" evidence="2">
    <location>
        <begin position="756"/>
        <end position="770"/>
    </location>
</feature>
<dbReference type="AlphaFoldDB" id="A0A2U3E6I0"/>
<feature type="region of interest" description="Disordered" evidence="2">
    <location>
        <begin position="642"/>
        <end position="661"/>
    </location>
</feature>
<feature type="region of interest" description="Disordered" evidence="2">
    <location>
        <begin position="363"/>
        <end position="384"/>
    </location>
</feature>
<feature type="zinc finger region" description="C3H1-type" evidence="1">
    <location>
        <begin position="994"/>
        <end position="1022"/>
    </location>
</feature>
<evidence type="ECO:0000256" key="1">
    <source>
        <dbReference type="PROSITE-ProRule" id="PRU00723"/>
    </source>
</evidence>
<feature type="domain" description="C3H1-type" evidence="3">
    <location>
        <begin position="994"/>
        <end position="1022"/>
    </location>
</feature>
<feature type="compositionally biased region" description="Polar residues" evidence="2">
    <location>
        <begin position="607"/>
        <end position="617"/>
    </location>
</feature>
<feature type="compositionally biased region" description="Basic and acidic residues" evidence="2">
    <location>
        <begin position="827"/>
        <end position="836"/>
    </location>
</feature>
<feature type="compositionally biased region" description="Acidic residues" evidence="2">
    <location>
        <begin position="837"/>
        <end position="863"/>
    </location>
</feature>
<accession>A0A2U3E6I0</accession>
<evidence type="ECO:0000259" key="3">
    <source>
        <dbReference type="PROSITE" id="PS50103"/>
    </source>
</evidence>
<feature type="region of interest" description="Disordered" evidence="2">
    <location>
        <begin position="1"/>
        <end position="48"/>
    </location>
</feature>
<evidence type="ECO:0000256" key="2">
    <source>
        <dbReference type="SAM" id="MobiDB-lite"/>
    </source>
</evidence>
<feature type="region of interest" description="Disordered" evidence="2">
    <location>
        <begin position="735"/>
        <end position="878"/>
    </location>
</feature>